<keyword evidence="4" id="KW-1185">Reference proteome</keyword>
<comment type="caution">
    <text evidence="3">The sequence shown here is derived from an EMBL/GenBank/DDBJ whole genome shotgun (WGS) entry which is preliminary data.</text>
</comment>
<dbReference type="PANTHER" id="PTHR45990">
    <property type="entry name" value="DNA REPAIR PROTEIN REV1"/>
    <property type="match status" value="1"/>
</dbReference>
<sequence>MDSVEKQKLLPHADYLLKGVLDKNVFGSKKVKSYFAVQPKLTEEHASEGQADKRKCGEMTGEENCEQVVEKGPEKSVTGRPYRWQDKDPHEANHMFAGAKTVGNDPNFLDSYFSNSRLSYIGSFQQRVKSSGSAKGVASSVRAGCKKFVMLVDMDCFFASVVLRKYPQHRSKPVAIAHAHSNNQANNANSSSELSTCNYLARQKGVKKGMFLGDAIIKCPDLVVLPYDFEGFQEVSGIVADQLRLYAEQYNGCIEQVSCDEAYVEINVDPNDCNNDIYDFVKSLAEHIRVDIVKKTECTASIGIGPNKLLAKLAADKIKPNGCYVCRDWKELLGGLDLRDIPGVGWKSQKKLEPRGLRTVADVWDLNDEAETVLGEIIGLGNLKRS</sequence>
<evidence type="ECO:0000256" key="1">
    <source>
        <dbReference type="SAM" id="MobiDB-lite"/>
    </source>
</evidence>
<dbReference type="PROSITE" id="PS50173">
    <property type="entry name" value="UMUC"/>
    <property type="match status" value="1"/>
</dbReference>
<accession>A0AAD8XZS1</accession>
<keyword evidence="3" id="KW-0808">Transferase</keyword>
<dbReference type="Pfam" id="PF00817">
    <property type="entry name" value="IMS"/>
    <property type="match status" value="1"/>
</dbReference>
<dbReference type="GO" id="GO:0017125">
    <property type="term" value="F:deoxycytidyl transferase activity"/>
    <property type="evidence" value="ECO:0007669"/>
    <property type="project" value="TreeGrafter"/>
</dbReference>
<dbReference type="InterPro" id="IPR043502">
    <property type="entry name" value="DNA/RNA_pol_sf"/>
</dbReference>
<dbReference type="Gene3D" id="3.30.70.270">
    <property type="match status" value="1"/>
</dbReference>
<evidence type="ECO:0000259" key="2">
    <source>
        <dbReference type="PROSITE" id="PS50173"/>
    </source>
</evidence>
<dbReference type="Gene3D" id="3.40.1170.60">
    <property type="match status" value="1"/>
</dbReference>
<dbReference type="GO" id="GO:0006281">
    <property type="term" value="P:DNA repair"/>
    <property type="evidence" value="ECO:0007669"/>
    <property type="project" value="InterPro"/>
</dbReference>
<gene>
    <name evidence="3" type="ORF">QTG54_012661</name>
</gene>
<evidence type="ECO:0000313" key="3">
    <source>
        <dbReference type="EMBL" id="KAK1736639.1"/>
    </source>
</evidence>
<dbReference type="GO" id="GO:0005634">
    <property type="term" value="C:nucleus"/>
    <property type="evidence" value="ECO:0007669"/>
    <property type="project" value="TreeGrafter"/>
</dbReference>
<dbReference type="Proteomes" id="UP001224775">
    <property type="component" value="Unassembled WGS sequence"/>
</dbReference>
<dbReference type="Gene3D" id="1.10.150.20">
    <property type="entry name" value="5' to 3' exonuclease, C-terminal subdomain"/>
    <property type="match status" value="1"/>
</dbReference>
<organism evidence="3 4">
    <name type="scientific">Skeletonema marinoi</name>
    <dbReference type="NCBI Taxonomy" id="267567"/>
    <lineage>
        <taxon>Eukaryota</taxon>
        <taxon>Sar</taxon>
        <taxon>Stramenopiles</taxon>
        <taxon>Ochrophyta</taxon>
        <taxon>Bacillariophyta</taxon>
        <taxon>Coscinodiscophyceae</taxon>
        <taxon>Thalassiosirophycidae</taxon>
        <taxon>Thalassiosirales</taxon>
        <taxon>Skeletonemataceae</taxon>
        <taxon>Skeletonema</taxon>
        <taxon>Skeletonema marinoi-dohrnii complex</taxon>
    </lineage>
</organism>
<feature type="domain" description="UmuC" evidence="2">
    <location>
        <begin position="149"/>
        <end position="345"/>
    </location>
</feature>
<protein>
    <submittedName>
        <fullName evidence="3">DNA repair protein REV1</fullName>
        <ecNumber evidence="3">2.7.7.-</ecNumber>
    </submittedName>
</protein>
<dbReference type="PANTHER" id="PTHR45990:SF1">
    <property type="entry name" value="DNA REPAIR PROTEIN REV1"/>
    <property type="match status" value="1"/>
</dbReference>
<dbReference type="EMBL" id="JATAAI010000028">
    <property type="protein sequence ID" value="KAK1736639.1"/>
    <property type="molecule type" value="Genomic_DNA"/>
</dbReference>
<reference evidence="3" key="1">
    <citation type="submission" date="2023-06" db="EMBL/GenBank/DDBJ databases">
        <title>Survivors Of The Sea: Transcriptome response of Skeletonema marinoi to long-term dormancy.</title>
        <authorList>
            <person name="Pinder M.I.M."/>
            <person name="Kourtchenko O."/>
            <person name="Robertson E.K."/>
            <person name="Larsson T."/>
            <person name="Maumus F."/>
            <person name="Osuna-Cruz C.M."/>
            <person name="Vancaester E."/>
            <person name="Stenow R."/>
            <person name="Vandepoele K."/>
            <person name="Ploug H."/>
            <person name="Bruchert V."/>
            <person name="Godhe A."/>
            <person name="Topel M."/>
        </authorList>
    </citation>
    <scope>NUCLEOTIDE SEQUENCE</scope>
    <source>
        <strain evidence="3">R05AC</strain>
    </source>
</reference>
<dbReference type="GO" id="GO:0042276">
    <property type="term" value="P:error-prone translesion synthesis"/>
    <property type="evidence" value="ECO:0007669"/>
    <property type="project" value="TreeGrafter"/>
</dbReference>
<dbReference type="EC" id="2.7.7.-" evidence="3"/>
<dbReference type="InterPro" id="IPR024728">
    <property type="entry name" value="PolY_HhH_motif"/>
</dbReference>
<evidence type="ECO:0000313" key="4">
    <source>
        <dbReference type="Proteomes" id="UP001224775"/>
    </source>
</evidence>
<dbReference type="InterPro" id="IPR001126">
    <property type="entry name" value="UmuC"/>
</dbReference>
<name>A0AAD8XZS1_9STRA</name>
<keyword evidence="3" id="KW-0548">Nucleotidyltransferase</keyword>
<feature type="region of interest" description="Disordered" evidence="1">
    <location>
        <begin position="43"/>
        <end position="88"/>
    </location>
</feature>
<proteinExistence type="predicted"/>
<dbReference type="GO" id="GO:0070987">
    <property type="term" value="P:error-free translesion synthesis"/>
    <property type="evidence" value="ECO:0007669"/>
    <property type="project" value="TreeGrafter"/>
</dbReference>
<feature type="compositionally biased region" description="Basic and acidic residues" evidence="1">
    <location>
        <begin position="43"/>
        <end position="57"/>
    </location>
</feature>
<dbReference type="Pfam" id="PF11798">
    <property type="entry name" value="IMS_HHH"/>
    <property type="match status" value="1"/>
</dbReference>
<dbReference type="InterPro" id="IPR043128">
    <property type="entry name" value="Rev_trsase/Diguanyl_cyclase"/>
</dbReference>
<dbReference type="AlphaFoldDB" id="A0AAD8XZS1"/>
<dbReference type="GO" id="GO:0003887">
    <property type="term" value="F:DNA-directed DNA polymerase activity"/>
    <property type="evidence" value="ECO:0007669"/>
    <property type="project" value="TreeGrafter"/>
</dbReference>
<dbReference type="SUPFAM" id="SSF56672">
    <property type="entry name" value="DNA/RNA polymerases"/>
    <property type="match status" value="1"/>
</dbReference>